<dbReference type="AlphaFoldDB" id="A0A497ESF2"/>
<dbReference type="SUPFAM" id="SSF53850">
    <property type="entry name" value="Periplasmic binding protein-like II"/>
    <property type="match status" value="1"/>
</dbReference>
<comment type="caution">
    <text evidence="2">The sequence shown here is derived from an EMBL/GenBank/DDBJ whole genome shotgun (WGS) entry which is preliminary data.</text>
</comment>
<dbReference type="Gene3D" id="3.40.190.10">
    <property type="entry name" value="Periplasmic binding protein-like II"/>
    <property type="match status" value="1"/>
</dbReference>
<dbReference type="PANTHER" id="PTHR30024">
    <property type="entry name" value="ALIPHATIC SULFONATES-BINDING PROTEIN-RELATED"/>
    <property type="match status" value="1"/>
</dbReference>
<evidence type="ECO:0000259" key="1">
    <source>
        <dbReference type="Pfam" id="PF12802"/>
    </source>
</evidence>
<dbReference type="CDD" id="cd00090">
    <property type="entry name" value="HTH_ARSR"/>
    <property type="match status" value="1"/>
</dbReference>
<evidence type="ECO:0000313" key="2">
    <source>
        <dbReference type="EMBL" id="RLE50056.1"/>
    </source>
</evidence>
<organism evidence="2 3">
    <name type="scientific">Thermoproteota archaeon</name>
    <dbReference type="NCBI Taxonomy" id="2056631"/>
    <lineage>
        <taxon>Archaea</taxon>
        <taxon>Thermoproteota</taxon>
    </lineage>
</organism>
<dbReference type="InterPro" id="IPR000835">
    <property type="entry name" value="HTH_MarR-typ"/>
</dbReference>
<name>A0A497ESF2_9CREN</name>
<dbReference type="InterPro" id="IPR036390">
    <property type="entry name" value="WH_DNA-bd_sf"/>
</dbReference>
<dbReference type="Gene3D" id="1.10.10.10">
    <property type="entry name" value="Winged helix-like DNA-binding domain superfamily/Winged helix DNA-binding domain"/>
    <property type="match status" value="1"/>
</dbReference>
<sequence length="332" mass="36778">MPKVNKSINLIIDVLKEFEEGLTQSEISSITGLAQSTISEAVKILERRGVVKKEVRGNVKLVKLAIPALADHRVLKLGIIRACEYPFIAPLAKRLRRRSLKLDVAVYENGLTATLDLVLNKINFALTPFITQLLYYTLVENIAIVGGGAGGGAFILENPRGREAYGSTKASSMEFCISMYEPAKNLENVKYFKSGEEALKSILNNEVKYVALWEPYASKGVRAGLKLVANGLDLGLKYCCTLAMNLSLDDKLAKTVLEEYGKAFKDFEKDPNTWLSWYSIKTGISVEELKTSINSYIYNPVIDTTELKQLVKNSNLHIPSPSTINQAVKHLS</sequence>
<proteinExistence type="predicted"/>
<feature type="domain" description="HTH marR-type" evidence="1">
    <location>
        <begin position="11"/>
        <end position="54"/>
    </location>
</feature>
<dbReference type="InterPro" id="IPR011991">
    <property type="entry name" value="ArsR-like_HTH"/>
</dbReference>
<dbReference type="EMBL" id="QMQV01000014">
    <property type="protein sequence ID" value="RLE50056.1"/>
    <property type="molecule type" value="Genomic_DNA"/>
</dbReference>
<accession>A0A497ESF2</accession>
<dbReference type="Pfam" id="PF12802">
    <property type="entry name" value="MarR_2"/>
    <property type="match status" value="1"/>
</dbReference>
<dbReference type="GO" id="GO:0003700">
    <property type="term" value="F:DNA-binding transcription factor activity"/>
    <property type="evidence" value="ECO:0007669"/>
    <property type="project" value="InterPro"/>
</dbReference>
<dbReference type="Proteomes" id="UP000278475">
    <property type="component" value="Unassembled WGS sequence"/>
</dbReference>
<gene>
    <name evidence="2" type="ORF">DRJ31_02685</name>
</gene>
<protein>
    <recommendedName>
        <fullName evidence="1">HTH marR-type domain-containing protein</fullName>
    </recommendedName>
</protein>
<dbReference type="InterPro" id="IPR036388">
    <property type="entry name" value="WH-like_DNA-bd_sf"/>
</dbReference>
<dbReference type="SUPFAM" id="SSF46785">
    <property type="entry name" value="Winged helix' DNA-binding domain"/>
    <property type="match status" value="1"/>
</dbReference>
<reference evidence="2 3" key="1">
    <citation type="submission" date="2018-06" db="EMBL/GenBank/DDBJ databases">
        <title>Extensive metabolic versatility and redundancy in microbially diverse, dynamic hydrothermal sediments.</title>
        <authorList>
            <person name="Dombrowski N."/>
            <person name="Teske A."/>
            <person name="Baker B.J."/>
        </authorList>
    </citation>
    <scope>NUCLEOTIDE SEQUENCE [LARGE SCALE GENOMIC DNA]</scope>
    <source>
        <strain evidence="2">B66_G16</strain>
    </source>
</reference>
<evidence type="ECO:0000313" key="3">
    <source>
        <dbReference type="Proteomes" id="UP000278475"/>
    </source>
</evidence>